<dbReference type="AlphaFoldDB" id="A0AAP0AZH3"/>
<sequence>MIERWSSGIAGLLVPSCPESFQSFKEQGRGHGQGQRHLPSTDQHQKIFHFRQGDIIAVPAGFVHCCYNNGDRSLVTLQDTSNNTN</sequence>
<evidence type="ECO:0000259" key="1">
    <source>
        <dbReference type="Pfam" id="PF00190"/>
    </source>
</evidence>
<accession>A0AAP0AZH3</accession>
<reference evidence="2 3" key="1">
    <citation type="journal article" date="2022" name="Nat. Plants">
        <title>Genomes of leafy and leafless Platanthera orchids illuminate the evolution of mycoheterotrophy.</title>
        <authorList>
            <person name="Li M.H."/>
            <person name="Liu K.W."/>
            <person name="Li Z."/>
            <person name="Lu H.C."/>
            <person name="Ye Q.L."/>
            <person name="Zhang D."/>
            <person name="Wang J.Y."/>
            <person name="Li Y.F."/>
            <person name="Zhong Z.M."/>
            <person name="Liu X."/>
            <person name="Yu X."/>
            <person name="Liu D.K."/>
            <person name="Tu X.D."/>
            <person name="Liu B."/>
            <person name="Hao Y."/>
            <person name="Liao X.Y."/>
            <person name="Jiang Y.T."/>
            <person name="Sun W.H."/>
            <person name="Chen J."/>
            <person name="Chen Y.Q."/>
            <person name="Ai Y."/>
            <person name="Zhai J.W."/>
            <person name="Wu S.S."/>
            <person name="Zhou Z."/>
            <person name="Hsiao Y.Y."/>
            <person name="Wu W.L."/>
            <person name="Chen Y.Y."/>
            <person name="Lin Y.F."/>
            <person name="Hsu J.L."/>
            <person name="Li C.Y."/>
            <person name="Wang Z.W."/>
            <person name="Zhao X."/>
            <person name="Zhong W.Y."/>
            <person name="Ma X.K."/>
            <person name="Ma L."/>
            <person name="Huang J."/>
            <person name="Chen G.Z."/>
            <person name="Huang M.Z."/>
            <person name="Huang L."/>
            <person name="Peng D.H."/>
            <person name="Luo Y.B."/>
            <person name="Zou S.Q."/>
            <person name="Chen S.P."/>
            <person name="Lan S."/>
            <person name="Tsai W.C."/>
            <person name="Van de Peer Y."/>
            <person name="Liu Z.J."/>
        </authorList>
    </citation>
    <scope>NUCLEOTIDE SEQUENCE [LARGE SCALE GENOMIC DNA]</scope>
    <source>
        <strain evidence="2">Lor287</strain>
    </source>
</reference>
<comment type="caution">
    <text evidence="2">The sequence shown here is derived from an EMBL/GenBank/DDBJ whole genome shotgun (WGS) entry which is preliminary data.</text>
</comment>
<proteinExistence type="predicted"/>
<dbReference type="Proteomes" id="UP001418222">
    <property type="component" value="Unassembled WGS sequence"/>
</dbReference>
<dbReference type="InterPro" id="IPR006045">
    <property type="entry name" value="Cupin_1"/>
</dbReference>
<feature type="domain" description="Cupin type-1" evidence="1">
    <location>
        <begin position="11"/>
        <end position="83"/>
    </location>
</feature>
<organism evidence="2 3">
    <name type="scientific">Platanthera zijinensis</name>
    <dbReference type="NCBI Taxonomy" id="2320716"/>
    <lineage>
        <taxon>Eukaryota</taxon>
        <taxon>Viridiplantae</taxon>
        <taxon>Streptophyta</taxon>
        <taxon>Embryophyta</taxon>
        <taxon>Tracheophyta</taxon>
        <taxon>Spermatophyta</taxon>
        <taxon>Magnoliopsida</taxon>
        <taxon>Liliopsida</taxon>
        <taxon>Asparagales</taxon>
        <taxon>Orchidaceae</taxon>
        <taxon>Orchidoideae</taxon>
        <taxon>Orchideae</taxon>
        <taxon>Orchidinae</taxon>
        <taxon>Platanthera</taxon>
    </lineage>
</organism>
<name>A0AAP0AZH3_9ASPA</name>
<keyword evidence="3" id="KW-1185">Reference proteome</keyword>
<dbReference type="InterPro" id="IPR011051">
    <property type="entry name" value="RmlC_Cupin_sf"/>
</dbReference>
<protein>
    <recommendedName>
        <fullName evidence="1">Cupin type-1 domain-containing protein</fullName>
    </recommendedName>
</protein>
<evidence type="ECO:0000313" key="2">
    <source>
        <dbReference type="EMBL" id="KAK8921303.1"/>
    </source>
</evidence>
<evidence type="ECO:0000313" key="3">
    <source>
        <dbReference type="Proteomes" id="UP001418222"/>
    </source>
</evidence>
<dbReference type="EMBL" id="JBBWWQ010000018">
    <property type="protein sequence ID" value="KAK8921303.1"/>
    <property type="molecule type" value="Genomic_DNA"/>
</dbReference>
<dbReference type="SUPFAM" id="SSF51182">
    <property type="entry name" value="RmlC-like cupins"/>
    <property type="match status" value="1"/>
</dbReference>
<dbReference type="InterPro" id="IPR014710">
    <property type="entry name" value="RmlC-like_jellyroll"/>
</dbReference>
<gene>
    <name evidence="2" type="ORF">KSP39_PZI020072</name>
</gene>
<dbReference type="Pfam" id="PF00190">
    <property type="entry name" value="Cupin_1"/>
    <property type="match status" value="1"/>
</dbReference>
<dbReference type="Gene3D" id="2.60.120.10">
    <property type="entry name" value="Jelly Rolls"/>
    <property type="match status" value="1"/>
</dbReference>